<keyword evidence="1" id="KW-0812">Transmembrane</keyword>
<feature type="transmembrane region" description="Helical" evidence="1">
    <location>
        <begin position="12"/>
        <end position="32"/>
    </location>
</feature>
<sequence>MFDIGKMQWRTYKWEITAMVVLLAIAGALYGLDVQSRGQLRSLREQVQAQALQIQQAEAALRNQAAWTQEAAGKKLDAILPPSLDIASILMEQAAVAKQAGVTVTSFQFTPEPLQQAGNTGESDVVTNGTSGIAAYPVTVTVAGPVTRILAFIRALSTYPRLTTVEQVNWEVYDPHGSSSAQVVYDVYTAGP</sequence>
<dbReference type="EMBL" id="BMOY01000029">
    <property type="protein sequence ID" value="GGJ09527.1"/>
    <property type="molecule type" value="Genomic_DNA"/>
</dbReference>
<proteinExistence type="predicted"/>
<dbReference type="RefSeq" id="WP_188882595.1">
    <property type="nucleotide sequence ID" value="NZ_BMOY01000029.1"/>
</dbReference>
<keyword evidence="3" id="KW-1185">Reference proteome</keyword>
<evidence type="ECO:0000256" key="1">
    <source>
        <dbReference type="SAM" id="Phobius"/>
    </source>
</evidence>
<organism evidence="2 3">
    <name type="scientific">Alicyclobacillus cellulosilyticus</name>
    <dbReference type="NCBI Taxonomy" id="1003997"/>
    <lineage>
        <taxon>Bacteria</taxon>
        <taxon>Bacillati</taxon>
        <taxon>Bacillota</taxon>
        <taxon>Bacilli</taxon>
        <taxon>Bacillales</taxon>
        <taxon>Alicyclobacillaceae</taxon>
        <taxon>Alicyclobacillus</taxon>
    </lineage>
</organism>
<dbReference type="AlphaFoldDB" id="A0A917KF51"/>
<reference evidence="2" key="2">
    <citation type="submission" date="2020-09" db="EMBL/GenBank/DDBJ databases">
        <authorList>
            <person name="Sun Q."/>
            <person name="Ohkuma M."/>
        </authorList>
    </citation>
    <scope>NUCLEOTIDE SEQUENCE</scope>
    <source>
        <strain evidence="2">JCM 18487</strain>
    </source>
</reference>
<comment type="caution">
    <text evidence="2">The sequence shown here is derived from an EMBL/GenBank/DDBJ whole genome shotgun (WGS) entry which is preliminary data.</text>
</comment>
<keyword evidence="1" id="KW-1133">Transmembrane helix</keyword>
<dbReference type="InterPro" id="IPR014717">
    <property type="entry name" value="Transl_elong_EF1B/ribsomal_bS6"/>
</dbReference>
<dbReference type="Proteomes" id="UP000637695">
    <property type="component" value="Unassembled WGS sequence"/>
</dbReference>
<gene>
    <name evidence="2" type="ORF">GCM10010885_18310</name>
</gene>
<protein>
    <recommendedName>
        <fullName evidence="4">Type IV pilus assembly protein PilO</fullName>
    </recommendedName>
</protein>
<name>A0A917KF51_9BACL</name>
<evidence type="ECO:0008006" key="4">
    <source>
        <dbReference type="Google" id="ProtNLM"/>
    </source>
</evidence>
<accession>A0A917KF51</accession>
<dbReference type="Gene3D" id="3.30.70.60">
    <property type="match status" value="1"/>
</dbReference>
<reference evidence="2" key="1">
    <citation type="journal article" date="2014" name="Int. J. Syst. Evol. Microbiol.">
        <title>Complete genome sequence of Corynebacterium casei LMG S-19264T (=DSM 44701T), isolated from a smear-ripened cheese.</title>
        <authorList>
            <consortium name="US DOE Joint Genome Institute (JGI-PGF)"/>
            <person name="Walter F."/>
            <person name="Albersmeier A."/>
            <person name="Kalinowski J."/>
            <person name="Ruckert C."/>
        </authorList>
    </citation>
    <scope>NUCLEOTIDE SEQUENCE</scope>
    <source>
        <strain evidence="2">JCM 18487</strain>
    </source>
</reference>
<evidence type="ECO:0000313" key="2">
    <source>
        <dbReference type="EMBL" id="GGJ09527.1"/>
    </source>
</evidence>
<evidence type="ECO:0000313" key="3">
    <source>
        <dbReference type="Proteomes" id="UP000637695"/>
    </source>
</evidence>
<keyword evidence="1" id="KW-0472">Membrane</keyword>